<protein>
    <recommendedName>
        <fullName evidence="2">NAD-dependent epimerase/dehydratase domain-containing protein</fullName>
    </recommendedName>
</protein>
<name>A0AAD4S5G0_9MAGN</name>
<evidence type="ECO:0000259" key="2">
    <source>
        <dbReference type="Pfam" id="PF01370"/>
    </source>
</evidence>
<keyword evidence="4" id="KW-1185">Reference proteome</keyword>
<organism evidence="3 4">
    <name type="scientific">Papaver atlanticum</name>
    <dbReference type="NCBI Taxonomy" id="357466"/>
    <lineage>
        <taxon>Eukaryota</taxon>
        <taxon>Viridiplantae</taxon>
        <taxon>Streptophyta</taxon>
        <taxon>Embryophyta</taxon>
        <taxon>Tracheophyta</taxon>
        <taxon>Spermatophyta</taxon>
        <taxon>Magnoliopsida</taxon>
        <taxon>Ranunculales</taxon>
        <taxon>Papaveraceae</taxon>
        <taxon>Papaveroideae</taxon>
        <taxon>Papaver</taxon>
    </lineage>
</organism>
<accession>A0AAD4S5G0</accession>
<dbReference type="GO" id="GO:0016616">
    <property type="term" value="F:oxidoreductase activity, acting on the CH-OH group of donors, NAD or NADP as acceptor"/>
    <property type="evidence" value="ECO:0007669"/>
    <property type="project" value="TreeGrafter"/>
</dbReference>
<feature type="non-terminal residue" evidence="3">
    <location>
        <position position="168"/>
    </location>
</feature>
<evidence type="ECO:0000313" key="3">
    <source>
        <dbReference type="EMBL" id="KAI3863890.1"/>
    </source>
</evidence>
<dbReference type="Proteomes" id="UP001202328">
    <property type="component" value="Unassembled WGS sequence"/>
</dbReference>
<dbReference type="PANTHER" id="PTHR10366">
    <property type="entry name" value="NAD DEPENDENT EPIMERASE/DEHYDRATASE"/>
    <property type="match status" value="1"/>
</dbReference>
<comment type="caution">
    <text evidence="3">The sequence shown here is derived from an EMBL/GenBank/DDBJ whole genome shotgun (WGS) entry which is preliminary data.</text>
</comment>
<dbReference type="Gene3D" id="3.40.50.720">
    <property type="entry name" value="NAD(P)-binding Rossmann-like Domain"/>
    <property type="match status" value="1"/>
</dbReference>
<gene>
    <name evidence="3" type="ORF">MKW98_031482</name>
</gene>
<dbReference type="InterPro" id="IPR001509">
    <property type="entry name" value="Epimerase_deHydtase"/>
</dbReference>
<evidence type="ECO:0000313" key="4">
    <source>
        <dbReference type="Proteomes" id="UP001202328"/>
    </source>
</evidence>
<dbReference type="SUPFAM" id="SSF51735">
    <property type="entry name" value="NAD(P)-binding Rossmann-fold domains"/>
    <property type="match status" value="1"/>
</dbReference>
<sequence>IEISLQEAESLHLFQIHLLDYDSVFSSINVTVGVFHLASPCFAYTVDDPQRQLLDPAVKERMNVLREAKECGAKRVVLTSSISVIKPSPNWPADVPKREDCWDDLDYCKKNGLCYPASKIMAEKAAWDSINPGTVMGPIIPPTVNASMLMLIRLTQGGVQLFVSSVIY</sequence>
<proteinExistence type="predicted"/>
<evidence type="ECO:0000256" key="1">
    <source>
        <dbReference type="ARBA" id="ARBA00023002"/>
    </source>
</evidence>
<keyword evidence="1" id="KW-0560">Oxidoreductase</keyword>
<dbReference type="InterPro" id="IPR036291">
    <property type="entry name" value="NAD(P)-bd_dom_sf"/>
</dbReference>
<dbReference type="InterPro" id="IPR050425">
    <property type="entry name" value="NAD(P)_dehydrat-like"/>
</dbReference>
<feature type="domain" description="NAD-dependent epimerase/dehydratase" evidence="2">
    <location>
        <begin position="9"/>
        <end position="129"/>
    </location>
</feature>
<dbReference type="PANTHER" id="PTHR10366:SF369">
    <property type="entry name" value="CINNAMOYL-COA REDUCTASE-LIKE PROTEIN"/>
    <property type="match status" value="1"/>
</dbReference>
<reference evidence="3" key="1">
    <citation type="submission" date="2022-04" db="EMBL/GenBank/DDBJ databases">
        <title>A functionally conserved STORR gene fusion in Papaver species that diverged 16.8 million years ago.</title>
        <authorList>
            <person name="Catania T."/>
        </authorList>
    </citation>
    <scope>NUCLEOTIDE SEQUENCE</scope>
    <source>
        <strain evidence="3">S-188037</strain>
    </source>
</reference>
<dbReference type="EMBL" id="JAJJMB010014022">
    <property type="protein sequence ID" value="KAI3863890.1"/>
    <property type="molecule type" value="Genomic_DNA"/>
</dbReference>
<dbReference type="AlphaFoldDB" id="A0AAD4S5G0"/>
<dbReference type="Pfam" id="PF01370">
    <property type="entry name" value="Epimerase"/>
    <property type="match status" value="1"/>
</dbReference>